<evidence type="ECO:0000313" key="8">
    <source>
        <dbReference type="Proteomes" id="UP001255856"/>
    </source>
</evidence>
<dbReference type="Proteomes" id="UP001255856">
    <property type="component" value="Unassembled WGS sequence"/>
</dbReference>
<dbReference type="SUPFAM" id="SSF55729">
    <property type="entry name" value="Acyl-CoA N-acyltransferases (Nat)"/>
    <property type="match status" value="1"/>
</dbReference>
<dbReference type="Pfam" id="PF00583">
    <property type="entry name" value="Acetyltransf_1"/>
    <property type="match status" value="1"/>
</dbReference>
<name>A0AAD9MGP6_PROWI</name>
<evidence type="ECO:0000256" key="5">
    <source>
        <dbReference type="SAM" id="SignalP"/>
    </source>
</evidence>
<dbReference type="InterPro" id="IPR016181">
    <property type="entry name" value="Acyl_CoA_acyltransferase"/>
</dbReference>
<organism evidence="7 8">
    <name type="scientific">Prototheca wickerhamii</name>
    <dbReference type="NCBI Taxonomy" id="3111"/>
    <lineage>
        <taxon>Eukaryota</taxon>
        <taxon>Viridiplantae</taxon>
        <taxon>Chlorophyta</taxon>
        <taxon>core chlorophytes</taxon>
        <taxon>Trebouxiophyceae</taxon>
        <taxon>Chlorellales</taxon>
        <taxon>Chlorellaceae</taxon>
        <taxon>Prototheca</taxon>
    </lineage>
</organism>
<comment type="pathway">
    <text evidence="1">Amino-acid biosynthesis; L-arginine biosynthesis.</text>
</comment>
<dbReference type="SUPFAM" id="SSF53633">
    <property type="entry name" value="Carbamate kinase-like"/>
    <property type="match status" value="2"/>
</dbReference>
<dbReference type="GO" id="GO:0004042">
    <property type="term" value="F:L-glutamate N-acetyltransferase activity"/>
    <property type="evidence" value="ECO:0007669"/>
    <property type="project" value="InterPro"/>
</dbReference>
<protein>
    <recommendedName>
        <fullName evidence="6">N-acetyltransferase domain-containing protein</fullName>
    </recommendedName>
</protein>
<feature type="region of interest" description="Disordered" evidence="4">
    <location>
        <begin position="206"/>
        <end position="235"/>
    </location>
</feature>
<keyword evidence="8" id="KW-1185">Reference proteome</keyword>
<dbReference type="InterPro" id="IPR036393">
    <property type="entry name" value="AceGlu_kinase-like_sf"/>
</dbReference>
<evidence type="ECO:0000256" key="4">
    <source>
        <dbReference type="SAM" id="MobiDB-lite"/>
    </source>
</evidence>
<gene>
    <name evidence="7" type="ORF">QBZ16_004958</name>
</gene>
<dbReference type="InterPro" id="IPR010167">
    <property type="entry name" value="NH2A_AcTrfase"/>
</dbReference>
<dbReference type="CDD" id="cd04301">
    <property type="entry name" value="NAT_SF"/>
    <property type="match status" value="1"/>
</dbReference>
<accession>A0AAD9MGP6</accession>
<evidence type="ECO:0000256" key="2">
    <source>
        <dbReference type="ARBA" id="ARBA00022679"/>
    </source>
</evidence>
<sequence length="451" mass="46887">MRSLGVKLVLVLGSPGFPEGGPSPEAPYPVTDCETMQTLIQAAGISKLQVEAFLSKAPLVALARRHTGKMGEPSASHAPMLTVVSGNYVAAKRRGVVGGVDLGASGAVRHVAGEAIAAQLAAGSVVLMTGLGFSAGGEALSCSPTAVATATAIALRADKLLLLTPKGASGPRSRALSGWLPLGEAEAALFTALGDEARRERLARELRGESPDAQAAPPPAETWAGGDLAGGGGRPPQRDLGIDLEKWAAEGPALPLLAACAACRAGVKRAHLVDAARDGGLLLELYSRDGVGSMISTDLYEGIRPAVPADLPRIAELLRPLEERGFLVRRTPARLSAELPDFIVWERDGRVLGCVAAHPLGEGVAELAAFAVHPAYRGLGKGDSLLEFLEARVASQGVRMLVLLTTRTADWFRQRGFAHAGRAAGNLLLPEARRGAIDPARNSQLYAKRLA</sequence>
<feature type="chain" id="PRO_5041990948" description="N-acetyltransferase domain-containing protein" evidence="5">
    <location>
        <begin position="21"/>
        <end position="451"/>
    </location>
</feature>
<comment type="caution">
    <text evidence="7">The sequence shown here is derived from an EMBL/GenBank/DDBJ whole genome shotgun (WGS) entry which is preliminary data.</text>
</comment>
<dbReference type="GO" id="GO:0005737">
    <property type="term" value="C:cytoplasm"/>
    <property type="evidence" value="ECO:0007669"/>
    <property type="project" value="InterPro"/>
</dbReference>
<dbReference type="InterPro" id="IPR000182">
    <property type="entry name" value="GNAT_dom"/>
</dbReference>
<dbReference type="PIRSF" id="PIRSF000423">
    <property type="entry name" value="ArgA"/>
    <property type="match status" value="1"/>
</dbReference>
<dbReference type="EMBL" id="JASFZW010000007">
    <property type="protein sequence ID" value="KAK2077324.1"/>
    <property type="molecule type" value="Genomic_DNA"/>
</dbReference>
<feature type="domain" description="N-acetyltransferase" evidence="6">
    <location>
        <begin position="301"/>
        <end position="436"/>
    </location>
</feature>
<evidence type="ECO:0000259" key="6">
    <source>
        <dbReference type="PROSITE" id="PS51186"/>
    </source>
</evidence>
<dbReference type="AlphaFoldDB" id="A0AAD9MGP6"/>
<dbReference type="Gene3D" id="3.40.1160.10">
    <property type="entry name" value="Acetylglutamate kinase-like"/>
    <property type="match status" value="1"/>
</dbReference>
<dbReference type="PANTHER" id="PTHR30602:SF12">
    <property type="entry name" value="AMINO-ACID ACETYLTRANSFERASE NAGS1, CHLOROPLASTIC-RELATED"/>
    <property type="match status" value="1"/>
</dbReference>
<dbReference type="PROSITE" id="PS51186">
    <property type="entry name" value="GNAT"/>
    <property type="match status" value="1"/>
</dbReference>
<evidence type="ECO:0000256" key="1">
    <source>
        <dbReference type="ARBA" id="ARBA00004730"/>
    </source>
</evidence>
<keyword evidence="3" id="KW-0012">Acyltransferase</keyword>
<feature type="signal peptide" evidence="5">
    <location>
        <begin position="1"/>
        <end position="20"/>
    </location>
</feature>
<dbReference type="Gene3D" id="3.40.630.30">
    <property type="match status" value="1"/>
</dbReference>
<keyword evidence="5" id="KW-0732">Signal</keyword>
<reference evidence="7" key="1">
    <citation type="submission" date="2021-01" db="EMBL/GenBank/DDBJ databases">
        <authorList>
            <person name="Eckstrom K.M.E."/>
        </authorList>
    </citation>
    <scope>NUCLEOTIDE SEQUENCE</scope>
    <source>
        <strain evidence="7">UVCC 0001</strain>
    </source>
</reference>
<dbReference type="PANTHER" id="PTHR30602">
    <property type="entry name" value="AMINO-ACID ACETYLTRANSFERASE"/>
    <property type="match status" value="1"/>
</dbReference>
<dbReference type="HAMAP" id="MF_01105">
    <property type="entry name" value="N_acetyl_glu_synth"/>
    <property type="match status" value="1"/>
</dbReference>
<keyword evidence="2" id="KW-0808">Transferase</keyword>
<proteinExistence type="inferred from homology"/>
<dbReference type="GO" id="GO:0006526">
    <property type="term" value="P:L-arginine biosynthetic process"/>
    <property type="evidence" value="ECO:0007669"/>
    <property type="project" value="InterPro"/>
</dbReference>
<evidence type="ECO:0000313" key="7">
    <source>
        <dbReference type="EMBL" id="KAK2077324.1"/>
    </source>
</evidence>
<evidence type="ECO:0000256" key="3">
    <source>
        <dbReference type="ARBA" id="ARBA00023315"/>
    </source>
</evidence>